<feature type="domain" description="Glycosyl transferase family 1" evidence="3">
    <location>
        <begin position="232"/>
        <end position="365"/>
    </location>
</feature>
<dbReference type="SUPFAM" id="SSF53756">
    <property type="entry name" value="UDP-Glycosyltransferase/glycogen phosphorylase"/>
    <property type="match status" value="1"/>
</dbReference>
<evidence type="ECO:0000256" key="1">
    <source>
        <dbReference type="ARBA" id="ARBA00022676"/>
    </source>
</evidence>
<comment type="caution">
    <text evidence="5">The sequence shown here is derived from an EMBL/GenBank/DDBJ whole genome shotgun (WGS) entry which is preliminary data.</text>
</comment>
<evidence type="ECO:0000313" key="6">
    <source>
        <dbReference type="Proteomes" id="UP000264002"/>
    </source>
</evidence>
<dbReference type="Pfam" id="PF00534">
    <property type="entry name" value="Glycos_transf_1"/>
    <property type="match status" value="1"/>
</dbReference>
<evidence type="ECO:0000313" key="5">
    <source>
        <dbReference type="EMBL" id="RFU93648.1"/>
    </source>
</evidence>
<dbReference type="Gene3D" id="3.40.50.2000">
    <property type="entry name" value="Glycogen Phosphorylase B"/>
    <property type="match status" value="2"/>
</dbReference>
<dbReference type="CDD" id="cd00761">
    <property type="entry name" value="Glyco_tranf_GTA_type"/>
    <property type="match status" value="1"/>
</dbReference>
<reference evidence="5 6" key="2">
    <citation type="submission" date="2018-09" db="EMBL/GenBank/DDBJ databases">
        <title>Genome of Sphaerochaeta halotolerans strain 4-11.</title>
        <authorList>
            <person name="Nazina T.N."/>
            <person name="Sokolova D.S."/>
        </authorList>
    </citation>
    <scope>NUCLEOTIDE SEQUENCE [LARGE SCALE GENOMIC DNA]</scope>
    <source>
        <strain evidence="5 6">4-11</strain>
    </source>
</reference>
<dbReference type="PANTHER" id="PTHR22916:SF51">
    <property type="entry name" value="GLYCOSYLTRANSFERASE EPSH-RELATED"/>
    <property type="match status" value="1"/>
</dbReference>
<keyword evidence="1" id="KW-0328">Glycosyltransferase</keyword>
<evidence type="ECO:0000259" key="3">
    <source>
        <dbReference type="Pfam" id="PF00534"/>
    </source>
</evidence>
<evidence type="ECO:0000256" key="2">
    <source>
        <dbReference type="ARBA" id="ARBA00022679"/>
    </source>
</evidence>
<dbReference type="GO" id="GO:0016758">
    <property type="term" value="F:hexosyltransferase activity"/>
    <property type="evidence" value="ECO:0007669"/>
    <property type="project" value="UniProtKB-ARBA"/>
</dbReference>
<sequence>MKKLLLLTDNLPFGNGESFLYPEIEFLTQKFSITVVTTDTKSDISSSYIWDFPVYRIQKIPTFWETFQSTLQFFFTKDCLKELGIIFQSKKQVLQRSIQSIKYYAKAQKTAKQIERLEIITEQDLVYSYWHNYKVLGMGLLLKKLHYQSIPIVSRIHGYDLYNERVEKGGRQPFKYTQDEYLSALYFVSEKGLEYYRKTFGFNSDCAYLVSRLGVYGTSGIIPSDKDIGLSLISVSHAIPLKRVELIISALELITEYTVSWVHFGDGESMNSLTQLAEHSLKHKKNISYVFKGHITNQELHTYYETHTIDVFITTSSTEGGCPVSIQEAFSYGVPAIGTDVGGITEMITSGYNGFLLNENPTALEVKTQLDTIYAAKINQEMDSLKTHAFSTWERFFDAEKNFSEFAKILYALCLDKGSSNDYNRTYSQDDLISVIVPIYNAEKTLDRCITSIIGQTYQNLQIILINDGSVDESIAICRRYAEDDVRIKVINSSNQGVSKARNQGMDSAEGAYWGFVDSDDWIEPTFIETMYSAIQENEGCCLSSLGIVSESWKEYLDSLCKGDSYRILSNTEGLDEITAKFGLRGYLCNKLFLPTHLRLNPDINVCEDLEFIVRYLYHHQSNKIVVANTCLYHYEIIRPDTIYSDRYSFRRNFTAFQAYEKIIEQLPDSARYLRDRIYSHTTELAYNMLVTWYSLPKSERTETKAIESKIPEVNVKFHETYENTMKQSSAMVRVNYFLLKVSPSLLIPYLHLKFRIKKLIGRTRK</sequence>
<dbReference type="InterPro" id="IPR001173">
    <property type="entry name" value="Glyco_trans_2-like"/>
</dbReference>
<dbReference type="AlphaFoldDB" id="A0A372ME53"/>
<keyword evidence="2 5" id="KW-0808">Transferase</keyword>
<keyword evidence="6" id="KW-1185">Reference proteome</keyword>
<gene>
    <name evidence="5" type="ORF">DYP60_13680</name>
</gene>
<accession>A0A372ME53</accession>
<evidence type="ECO:0000259" key="4">
    <source>
        <dbReference type="Pfam" id="PF00535"/>
    </source>
</evidence>
<dbReference type="InterPro" id="IPR029044">
    <property type="entry name" value="Nucleotide-diphossugar_trans"/>
</dbReference>
<organism evidence="5 6">
    <name type="scientific">Sphaerochaeta halotolerans</name>
    <dbReference type="NCBI Taxonomy" id="2293840"/>
    <lineage>
        <taxon>Bacteria</taxon>
        <taxon>Pseudomonadati</taxon>
        <taxon>Spirochaetota</taxon>
        <taxon>Spirochaetia</taxon>
        <taxon>Spirochaetales</taxon>
        <taxon>Sphaerochaetaceae</taxon>
        <taxon>Sphaerochaeta</taxon>
    </lineage>
</organism>
<dbReference type="InterPro" id="IPR001296">
    <property type="entry name" value="Glyco_trans_1"/>
</dbReference>
<dbReference type="Pfam" id="PF00535">
    <property type="entry name" value="Glycos_transf_2"/>
    <property type="match status" value="1"/>
</dbReference>
<proteinExistence type="predicted"/>
<reference evidence="6" key="1">
    <citation type="submission" date="2018-08" db="EMBL/GenBank/DDBJ databases">
        <authorList>
            <person name="Grouzdev D.S."/>
            <person name="Krutkina M.S."/>
        </authorList>
    </citation>
    <scope>NUCLEOTIDE SEQUENCE [LARGE SCALE GENOMIC DNA]</scope>
    <source>
        <strain evidence="6">4-11</strain>
    </source>
</reference>
<dbReference type="Gene3D" id="3.90.550.10">
    <property type="entry name" value="Spore Coat Polysaccharide Biosynthesis Protein SpsA, Chain A"/>
    <property type="match status" value="1"/>
</dbReference>
<dbReference type="PANTHER" id="PTHR22916">
    <property type="entry name" value="GLYCOSYLTRANSFERASE"/>
    <property type="match status" value="1"/>
</dbReference>
<feature type="domain" description="Glycosyltransferase 2-like" evidence="4">
    <location>
        <begin position="434"/>
        <end position="556"/>
    </location>
</feature>
<dbReference type="RefSeq" id="WP_117331577.1">
    <property type="nucleotide sequence ID" value="NZ_QUWK01000026.1"/>
</dbReference>
<protein>
    <submittedName>
        <fullName evidence="5">Glycosyltransferase</fullName>
    </submittedName>
</protein>
<dbReference type="SUPFAM" id="SSF53448">
    <property type="entry name" value="Nucleotide-diphospho-sugar transferases"/>
    <property type="match status" value="1"/>
</dbReference>
<dbReference type="EMBL" id="QUWK01000026">
    <property type="protein sequence ID" value="RFU93648.1"/>
    <property type="molecule type" value="Genomic_DNA"/>
</dbReference>
<name>A0A372ME53_9SPIR</name>
<dbReference type="Proteomes" id="UP000264002">
    <property type="component" value="Unassembled WGS sequence"/>
</dbReference>